<keyword evidence="2" id="KW-0472">Membrane</keyword>
<keyword evidence="2" id="KW-0812">Transmembrane</keyword>
<accession>A0A371F466</accession>
<dbReference type="OrthoDB" id="1731207at2759"/>
<feature type="region of interest" description="Disordered" evidence="1">
    <location>
        <begin position="120"/>
        <end position="141"/>
    </location>
</feature>
<dbReference type="PANTHER" id="PTHR35046:SF9">
    <property type="entry name" value="RNA-DIRECTED DNA POLYMERASE"/>
    <property type="match status" value="1"/>
</dbReference>
<reference evidence="3" key="1">
    <citation type="submission" date="2018-05" db="EMBL/GenBank/DDBJ databases">
        <title>Draft genome of Mucuna pruriens seed.</title>
        <authorList>
            <person name="Nnadi N.E."/>
            <person name="Vos R."/>
            <person name="Hasami M.H."/>
            <person name="Devisetty U.K."/>
            <person name="Aguiy J.C."/>
        </authorList>
    </citation>
    <scope>NUCLEOTIDE SEQUENCE [LARGE SCALE GENOMIC DNA]</scope>
    <source>
        <strain evidence="3">JCA_2017</strain>
    </source>
</reference>
<evidence type="ECO:0008006" key="5">
    <source>
        <dbReference type="Google" id="ProtNLM"/>
    </source>
</evidence>
<dbReference type="AlphaFoldDB" id="A0A371F466"/>
<gene>
    <name evidence="3" type="ORF">CR513_47356</name>
</gene>
<dbReference type="Proteomes" id="UP000257109">
    <property type="component" value="Unassembled WGS sequence"/>
</dbReference>
<proteinExistence type="predicted"/>
<evidence type="ECO:0000313" key="4">
    <source>
        <dbReference type="Proteomes" id="UP000257109"/>
    </source>
</evidence>
<feature type="non-terminal residue" evidence="3">
    <location>
        <position position="265"/>
    </location>
</feature>
<sequence>MRDPKDSTSHIGATSIVNSHATYLVIYVAPSMKIMFALLHVTIFLGLYAKSTPNDKNISIYRFNNFHVINARLDDLEPIPSYRSPTSQHNDEEEDSGSASKLVYKVFNIFSNPLYEHEEKEYSDGQYNENERRRRDEPRRNNYLGNLKMTIPAFQGKNDHEVYLKWERKVEHVFDYHNYSEEKKFVINKHRHGERPICTWEDMKSVMRRRFVSNHYQETCAKNYNNYSEEMKIAMTRANVKEDREATMVRFIRCFKKEIADVVEL</sequence>
<name>A0A371F466_MUCPR</name>
<feature type="transmembrane region" description="Helical" evidence="2">
    <location>
        <begin position="24"/>
        <end position="49"/>
    </location>
</feature>
<keyword evidence="2" id="KW-1133">Transmembrane helix</keyword>
<organism evidence="3 4">
    <name type="scientific">Mucuna pruriens</name>
    <name type="common">Velvet bean</name>
    <name type="synonym">Dolichos pruriens</name>
    <dbReference type="NCBI Taxonomy" id="157652"/>
    <lineage>
        <taxon>Eukaryota</taxon>
        <taxon>Viridiplantae</taxon>
        <taxon>Streptophyta</taxon>
        <taxon>Embryophyta</taxon>
        <taxon>Tracheophyta</taxon>
        <taxon>Spermatophyta</taxon>
        <taxon>Magnoliopsida</taxon>
        <taxon>eudicotyledons</taxon>
        <taxon>Gunneridae</taxon>
        <taxon>Pentapetalae</taxon>
        <taxon>rosids</taxon>
        <taxon>fabids</taxon>
        <taxon>Fabales</taxon>
        <taxon>Fabaceae</taxon>
        <taxon>Papilionoideae</taxon>
        <taxon>50 kb inversion clade</taxon>
        <taxon>NPAAA clade</taxon>
        <taxon>indigoferoid/millettioid clade</taxon>
        <taxon>Phaseoleae</taxon>
        <taxon>Mucuna</taxon>
    </lineage>
</organism>
<dbReference type="EMBL" id="QJKJ01010665">
    <property type="protein sequence ID" value="RDX73080.1"/>
    <property type="molecule type" value="Genomic_DNA"/>
</dbReference>
<protein>
    <recommendedName>
        <fullName evidence="5">Retrotransposon gag domain-containing protein</fullName>
    </recommendedName>
</protein>
<comment type="caution">
    <text evidence="3">The sequence shown here is derived from an EMBL/GenBank/DDBJ whole genome shotgun (WGS) entry which is preliminary data.</text>
</comment>
<evidence type="ECO:0000256" key="1">
    <source>
        <dbReference type="SAM" id="MobiDB-lite"/>
    </source>
</evidence>
<dbReference type="PANTHER" id="PTHR35046">
    <property type="entry name" value="ZINC KNUCKLE (CCHC-TYPE) FAMILY PROTEIN"/>
    <property type="match status" value="1"/>
</dbReference>
<evidence type="ECO:0000313" key="3">
    <source>
        <dbReference type="EMBL" id="RDX73080.1"/>
    </source>
</evidence>
<evidence type="ECO:0000256" key="2">
    <source>
        <dbReference type="SAM" id="Phobius"/>
    </source>
</evidence>
<feature type="compositionally biased region" description="Basic and acidic residues" evidence="1">
    <location>
        <begin position="120"/>
        <end position="140"/>
    </location>
</feature>
<keyword evidence="4" id="KW-1185">Reference proteome</keyword>